<dbReference type="RefSeq" id="WP_007573666.1">
    <property type="nucleotide sequence ID" value="NZ_BPTS01000001.1"/>
</dbReference>
<name>F8N875_9BACT</name>
<evidence type="ECO:0000313" key="3">
    <source>
        <dbReference type="Proteomes" id="UP000002772"/>
    </source>
</evidence>
<reference evidence="3" key="1">
    <citation type="journal article" date="2011" name="Stand. Genomic Sci.">
        <title>Non-contiguous finished genome sequence of the opportunistic oral pathogen Prevotella multisaccharivorax type strain (PPPA20).</title>
        <authorList>
            <person name="Pati A."/>
            <person name="Gronow S."/>
            <person name="Lu M."/>
            <person name="Lapidus A."/>
            <person name="Nolan M."/>
            <person name="Lucas S."/>
            <person name="Hammon N."/>
            <person name="Deshpande S."/>
            <person name="Cheng J.F."/>
            <person name="Tapia R."/>
            <person name="Han C."/>
            <person name="Goodwin L."/>
            <person name="Pitluck S."/>
            <person name="Liolios K."/>
            <person name="Pagani I."/>
            <person name="Mavromatis K."/>
            <person name="Mikhailova N."/>
            <person name="Huntemann M."/>
            <person name="Chen A."/>
            <person name="Palaniappan K."/>
            <person name="Land M."/>
            <person name="Hauser L."/>
            <person name="Detter J.C."/>
            <person name="Brambilla E.M."/>
            <person name="Rohde M."/>
            <person name="Goker M."/>
            <person name="Woyke T."/>
            <person name="Bristow J."/>
            <person name="Eisen J.A."/>
            <person name="Markowitz V."/>
            <person name="Hugenholtz P."/>
            <person name="Kyrpides N.C."/>
            <person name="Klenk H.P."/>
            <person name="Ivanova N."/>
        </authorList>
    </citation>
    <scope>NUCLEOTIDE SEQUENCE [LARGE SCALE GENOMIC DNA]</scope>
    <source>
        <strain evidence="3">DSM 17128</strain>
    </source>
</reference>
<keyword evidence="1" id="KW-1133">Transmembrane helix</keyword>
<dbReference type="AlphaFoldDB" id="F8N875"/>
<keyword evidence="1" id="KW-0472">Membrane</keyword>
<proteinExistence type="predicted"/>
<sequence length="73" mass="8791">MKMKLHLNWQKIALFLLICAGLIFLTHSFWMSLGIMMLLFVTDALIANYEYRRKTKKFFDELRQEHEQDATTH</sequence>
<dbReference type="HOGENOM" id="CLU_189166_0_0_10"/>
<dbReference type="STRING" id="688246.Premu_1073"/>
<accession>F8N875</accession>
<organism evidence="2 3">
    <name type="scientific">Hallella multisaccharivorax DSM 17128</name>
    <dbReference type="NCBI Taxonomy" id="688246"/>
    <lineage>
        <taxon>Bacteria</taxon>
        <taxon>Pseudomonadati</taxon>
        <taxon>Bacteroidota</taxon>
        <taxon>Bacteroidia</taxon>
        <taxon>Bacteroidales</taxon>
        <taxon>Prevotellaceae</taxon>
        <taxon>Hallella</taxon>
    </lineage>
</organism>
<protein>
    <submittedName>
        <fullName evidence="2">Uncharacterized protein</fullName>
    </submittedName>
</protein>
<evidence type="ECO:0000313" key="2">
    <source>
        <dbReference type="EMBL" id="EGN56513.1"/>
    </source>
</evidence>
<feature type="transmembrane region" description="Helical" evidence="1">
    <location>
        <begin position="12"/>
        <end position="29"/>
    </location>
</feature>
<dbReference type="EMBL" id="GL945017">
    <property type="protein sequence ID" value="EGN56513.1"/>
    <property type="molecule type" value="Genomic_DNA"/>
</dbReference>
<keyword evidence="1" id="KW-0812">Transmembrane</keyword>
<gene>
    <name evidence="2" type="ORF">Premu_1073</name>
</gene>
<keyword evidence="3" id="KW-1185">Reference proteome</keyword>
<evidence type="ECO:0000256" key="1">
    <source>
        <dbReference type="SAM" id="Phobius"/>
    </source>
</evidence>
<dbReference type="OrthoDB" id="1073172at2"/>
<dbReference type="Proteomes" id="UP000002772">
    <property type="component" value="Unassembled WGS sequence"/>
</dbReference>